<dbReference type="EMBL" id="UINC01087288">
    <property type="protein sequence ID" value="SVC36534.1"/>
    <property type="molecule type" value="Genomic_DNA"/>
</dbReference>
<proteinExistence type="predicted"/>
<reference evidence="7" key="1">
    <citation type="submission" date="2018-05" db="EMBL/GenBank/DDBJ databases">
        <authorList>
            <person name="Lanie J.A."/>
            <person name="Ng W.-L."/>
            <person name="Kazmierczak K.M."/>
            <person name="Andrzejewski T.M."/>
            <person name="Davidsen T.M."/>
            <person name="Wayne K.J."/>
            <person name="Tettelin H."/>
            <person name="Glass J.I."/>
            <person name="Rusch D."/>
            <person name="Podicherti R."/>
            <person name="Tsui H.-C.T."/>
            <person name="Winkler M.E."/>
        </authorList>
    </citation>
    <scope>NUCLEOTIDE SEQUENCE</scope>
</reference>
<evidence type="ECO:0000259" key="6">
    <source>
        <dbReference type="PROSITE" id="PS51471"/>
    </source>
</evidence>
<evidence type="ECO:0000256" key="1">
    <source>
        <dbReference type="ARBA" id="ARBA00001961"/>
    </source>
</evidence>
<sequence length="221" mass="25184">MKIIKILDASQIDYVKNLIEDLEFHDGKKTALGMTKKVKLNKHAVAEGDKYQELVSYIGDILITNQWLKKRYLPKAFSPPLINKYEVGDGYGRHFDNSHISTESGLIKLDFSFTLMLSSKSDYEGGELKIETGSMTHEVKMDAGDLVIYPSSYIHSVLSITKGKRVAYVGWITSYIKDQFAFETINAYEDMHLALLKYNLSEEDKLSLSYVQNKLQHLVSK</sequence>
<organism evidence="7">
    <name type="scientific">marine metagenome</name>
    <dbReference type="NCBI Taxonomy" id="408172"/>
    <lineage>
        <taxon>unclassified sequences</taxon>
        <taxon>metagenomes</taxon>
        <taxon>ecological metagenomes</taxon>
    </lineage>
</organism>
<keyword evidence="2" id="KW-0479">Metal-binding</keyword>
<dbReference type="SMART" id="SM00702">
    <property type="entry name" value="P4Hc"/>
    <property type="match status" value="1"/>
</dbReference>
<evidence type="ECO:0000256" key="4">
    <source>
        <dbReference type="ARBA" id="ARBA00023002"/>
    </source>
</evidence>
<dbReference type="InterPro" id="IPR006620">
    <property type="entry name" value="Pro_4_hyd_alph"/>
</dbReference>
<dbReference type="PROSITE" id="PS51471">
    <property type="entry name" value="FE2OG_OXY"/>
    <property type="match status" value="1"/>
</dbReference>
<dbReference type="GO" id="GO:0006879">
    <property type="term" value="P:intracellular iron ion homeostasis"/>
    <property type="evidence" value="ECO:0007669"/>
    <property type="project" value="TreeGrafter"/>
</dbReference>
<dbReference type="Pfam" id="PF13640">
    <property type="entry name" value="2OG-FeII_Oxy_3"/>
    <property type="match status" value="1"/>
</dbReference>
<name>A0A382LI43_9ZZZZ</name>
<dbReference type="PANTHER" id="PTHR41536">
    <property type="entry name" value="PKHD-TYPE HYDROXYLASE YBIX"/>
    <property type="match status" value="1"/>
</dbReference>
<dbReference type="PANTHER" id="PTHR41536:SF1">
    <property type="entry name" value="PKHD-TYPE HYDROXYLASE YBIX"/>
    <property type="match status" value="1"/>
</dbReference>
<dbReference type="NCBIfam" id="NF003974">
    <property type="entry name" value="PRK05467.1-3"/>
    <property type="match status" value="1"/>
</dbReference>
<dbReference type="AlphaFoldDB" id="A0A382LI43"/>
<dbReference type="GO" id="GO:0006974">
    <property type="term" value="P:DNA damage response"/>
    <property type="evidence" value="ECO:0007669"/>
    <property type="project" value="TreeGrafter"/>
</dbReference>
<dbReference type="GO" id="GO:0016706">
    <property type="term" value="F:2-oxoglutarate-dependent dioxygenase activity"/>
    <property type="evidence" value="ECO:0007669"/>
    <property type="project" value="InterPro"/>
</dbReference>
<feature type="domain" description="Fe2OG dioxygenase" evidence="6">
    <location>
        <begin position="76"/>
        <end position="174"/>
    </location>
</feature>
<evidence type="ECO:0000256" key="5">
    <source>
        <dbReference type="ARBA" id="ARBA00023004"/>
    </source>
</evidence>
<keyword evidence="3" id="KW-0223">Dioxygenase</keyword>
<keyword evidence="5" id="KW-0408">Iron</keyword>
<accession>A0A382LI43</accession>
<dbReference type="Gene3D" id="2.60.120.620">
    <property type="entry name" value="q2cbj1_9rhob like domain"/>
    <property type="match status" value="1"/>
</dbReference>
<dbReference type="GO" id="GO:0005506">
    <property type="term" value="F:iron ion binding"/>
    <property type="evidence" value="ECO:0007669"/>
    <property type="project" value="InterPro"/>
</dbReference>
<gene>
    <name evidence="7" type="ORF">METZ01_LOCUS289388</name>
</gene>
<dbReference type="GO" id="GO:0031418">
    <property type="term" value="F:L-ascorbic acid binding"/>
    <property type="evidence" value="ECO:0007669"/>
    <property type="project" value="InterPro"/>
</dbReference>
<evidence type="ECO:0000256" key="3">
    <source>
        <dbReference type="ARBA" id="ARBA00022964"/>
    </source>
</evidence>
<keyword evidence="4" id="KW-0560">Oxidoreductase</keyword>
<evidence type="ECO:0000256" key="2">
    <source>
        <dbReference type="ARBA" id="ARBA00022723"/>
    </source>
</evidence>
<comment type="cofactor">
    <cofactor evidence="1">
        <name>L-ascorbate</name>
        <dbReference type="ChEBI" id="CHEBI:38290"/>
    </cofactor>
</comment>
<dbReference type="InterPro" id="IPR005123">
    <property type="entry name" value="Oxoglu/Fe-dep_dioxygenase_dom"/>
</dbReference>
<evidence type="ECO:0000313" key="7">
    <source>
        <dbReference type="EMBL" id="SVC36534.1"/>
    </source>
</evidence>
<protein>
    <recommendedName>
        <fullName evidence="6">Fe2OG dioxygenase domain-containing protein</fullName>
    </recommendedName>
</protein>
<dbReference type="InterPro" id="IPR023550">
    <property type="entry name" value="PKHD_hydroxylase"/>
</dbReference>
<dbReference type="InterPro" id="IPR044862">
    <property type="entry name" value="Pro_4_hyd_alph_FE2OG_OXY"/>
</dbReference>